<evidence type="ECO:0000313" key="2">
    <source>
        <dbReference type="EMBL" id="MBB4064959.1"/>
    </source>
</evidence>
<comment type="caution">
    <text evidence="2">The sequence shown here is derived from an EMBL/GenBank/DDBJ whole genome shotgun (WGS) entry which is preliminary data.</text>
</comment>
<dbReference type="AlphaFoldDB" id="A0A7W6NKW6"/>
<feature type="chain" id="PRO_5031433291" evidence="1">
    <location>
        <begin position="21"/>
        <end position="125"/>
    </location>
</feature>
<accession>A0A7W6NKW6</accession>
<name>A0A7W6NKW6_9HYPH</name>
<protein>
    <submittedName>
        <fullName evidence="2">Dethiobiotin synthetase</fullName>
    </submittedName>
</protein>
<evidence type="ECO:0000256" key="1">
    <source>
        <dbReference type="SAM" id="SignalP"/>
    </source>
</evidence>
<gene>
    <name evidence="2" type="ORF">GGR23_002146</name>
</gene>
<keyword evidence="1" id="KW-0732">Signal</keyword>
<evidence type="ECO:0000313" key="3">
    <source>
        <dbReference type="Proteomes" id="UP000528286"/>
    </source>
</evidence>
<keyword evidence="3" id="KW-1185">Reference proteome</keyword>
<proteinExistence type="predicted"/>
<reference evidence="2 3" key="1">
    <citation type="submission" date="2020-08" db="EMBL/GenBank/DDBJ databases">
        <title>Genomic Encyclopedia of Type Strains, Phase IV (KMG-IV): sequencing the most valuable type-strain genomes for metagenomic binning, comparative biology and taxonomic classification.</title>
        <authorList>
            <person name="Goeker M."/>
        </authorList>
    </citation>
    <scope>NUCLEOTIDE SEQUENCE [LARGE SCALE GENOMIC DNA]</scope>
    <source>
        <strain evidence="2 3">DSM 29853</strain>
    </source>
</reference>
<dbReference type="RefSeq" id="WP_183366248.1">
    <property type="nucleotide sequence ID" value="NZ_JACIEZ010000003.1"/>
</dbReference>
<dbReference type="EMBL" id="JACIEZ010000003">
    <property type="protein sequence ID" value="MBB4064959.1"/>
    <property type="molecule type" value="Genomic_DNA"/>
</dbReference>
<dbReference type="Proteomes" id="UP000528286">
    <property type="component" value="Unassembled WGS sequence"/>
</dbReference>
<sequence>MMYRKTVLALSLAGAGAALAACSTATPQTAAQFAPKPVVTGAQPVADVKPVMANSGTYPTFGQPMTAANKQMEDSEATRLQAQMSALTASRNAGTVTEAEYQKQLAELRKLAATHGTDMQAKIAN</sequence>
<feature type="signal peptide" evidence="1">
    <location>
        <begin position="1"/>
        <end position="20"/>
    </location>
</feature>
<dbReference type="PROSITE" id="PS51257">
    <property type="entry name" value="PROKAR_LIPOPROTEIN"/>
    <property type="match status" value="1"/>
</dbReference>
<organism evidence="2 3">
    <name type="scientific">Gellertiella hungarica</name>
    <dbReference type="NCBI Taxonomy" id="1572859"/>
    <lineage>
        <taxon>Bacteria</taxon>
        <taxon>Pseudomonadati</taxon>
        <taxon>Pseudomonadota</taxon>
        <taxon>Alphaproteobacteria</taxon>
        <taxon>Hyphomicrobiales</taxon>
        <taxon>Rhizobiaceae</taxon>
        <taxon>Gellertiella</taxon>
    </lineage>
</organism>